<proteinExistence type="inferred from homology"/>
<comment type="similarity">
    <text evidence="6">Belongs to the UPF0758 family.</text>
</comment>
<name>A0A6J4UZR6_9BACT</name>
<feature type="domain" description="MPN" evidence="7">
    <location>
        <begin position="109"/>
        <end position="231"/>
    </location>
</feature>
<dbReference type="GO" id="GO:0046872">
    <property type="term" value="F:metal ion binding"/>
    <property type="evidence" value="ECO:0007669"/>
    <property type="project" value="UniProtKB-KW"/>
</dbReference>
<dbReference type="InterPro" id="IPR001405">
    <property type="entry name" value="UPF0758"/>
</dbReference>
<dbReference type="Pfam" id="PF20582">
    <property type="entry name" value="UPF0758_N"/>
    <property type="match status" value="1"/>
</dbReference>
<dbReference type="PROSITE" id="PS50249">
    <property type="entry name" value="MPN"/>
    <property type="match status" value="1"/>
</dbReference>
<gene>
    <name evidence="8" type="ORF">AVDCRST_MAG87-1827</name>
</gene>
<evidence type="ECO:0000256" key="2">
    <source>
        <dbReference type="ARBA" id="ARBA00022723"/>
    </source>
</evidence>
<dbReference type="InterPro" id="IPR025657">
    <property type="entry name" value="RadC_JAB"/>
</dbReference>
<reference evidence="8" key="1">
    <citation type="submission" date="2020-02" db="EMBL/GenBank/DDBJ databases">
        <authorList>
            <person name="Meier V. D."/>
        </authorList>
    </citation>
    <scope>NUCLEOTIDE SEQUENCE</scope>
    <source>
        <strain evidence="8">AVDCRST_MAG87</strain>
    </source>
</reference>
<evidence type="ECO:0000256" key="5">
    <source>
        <dbReference type="ARBA" id="ARBA00023049"/>
    </source>
</evidence>
<protein>
    <submittedName>
        <fullName evidence="8">UPF0758 family protein</fullName>
    </submittedName>
</protein>
<dbReference type="SUPFAM" id="SSF102712">
    <property type="entry name" value="JAB1/MPN domain"/>
    <property type="match status" value="1"/>
</dbReference>
<evidence type="ECO:0000256" key="1">
    <source>
        <dbReference type="ARBA" id="ARBA00022670"/>
    </source>
</evidence>
<keyword evidence="1" id="KW-0645">Protease</keyword>
<evidence type="ECO:0000256" key="3">
    <source>
        <dbReference type="ARBA" id="ARBA00022801"/>
    </source>
</evidence>
<dbReference type="GO" id="GO:0008237">
    <property type="term" value="F:metallopeptidase activity"/>
    <property type="evidence" value="ECO:0007669"/>
    <property type="project" value="UniProtKB-KW"/>
</dbReference>
<dbReference type="NCBIfam" id="TIGR00608">
    <property type="entry name" value="radc"/>
    <property type="match status" value="1"/>
</dbReference>
<dbReference type="CDD" id="cd08071">
    <property type="entry name" value="MPN_DUF2466"/>
    <property type="match status" value="1"/>
</dbReference>
<organism evidence="8">
    <name type="scientific">uncultured Thermomicrobiales bacterium</name>
    <dbReference type="NCBI Taxonomy" id="1645740"/>
    <lineage>
        <taxon>Bacteria</taxon>
        <taxon>Pseudomonadati</taxon>
        <taxon>Thermomicrobiota</taxon>
        <taxon>Thermomicrobia</taxon>
        <taxon>Thermomicrobiales</taxon>
        <taxon>environmental samples</taxon>
    </lineage>
</organism>
<dbReference type="NCBIfam" id="NF000642">
    <property type="entry name" value="PRK00024.1"/>
    <property type="match status" value="1"/>
</dbReference>
<dbReference type="PROSITE" id="PS01302">
    <property type="entry name" value="UPF0758"/>
    <property type="match status" value="1"/>
</dbReference>
<dbReference type="AlphaFoldDB" id="A0A6J4UZR6"/>
<dbReference type="EMBL" id="CADCWJ010000409">
    <property type="protein sequence ID" value="CAA9564309.1"/>
    <property type="molecule type" value="Genomic_DNA"/>
</dbReference>
<keyword evidence="3" id="KW-0378">Hydrolase</keyword>
<dbReference type="SUPFAM" id="SSF47781">
    <property type="entry name" value="RuvA domain 2-like"/>
    <property type="match status" value="1"/>
</dbReference>
<keyword evidence="2" id="KW-0479">Metal-binding</keyword>
<evidence type="ECO:0000259" key="7">
    <source>
        <dbReference type="PROSITE" id="PS50249"/>
    </source>
</evidence>
<dbReference type="InterPro" id="IPR020891">
    <property type="entry name" value="UPF0758_CS"/>
</dbReference>
<evidence type="ECO:0000256" key="6">
    <source>
        <dbReference type="RuleBase" id="RU003797"/>
    </source>
</evidence>
<dbReference type="InterPro" id="IPR010994">
    <property type="entry name" value="RuvA_2-like"/>
</dbReference>
<dbReference type="InterPro" id="IPR046778">
    <property type="entry name" value="UPF0758_N"/>
</dbReference>
<dbReference type="GO" id="GO:0006508">
    <property type="term" value="P:proteolysis"/>
    <property type="evidence" value="ECO:0007669"/>
    <property type="project" value="UniProtKB-KW"/>
</dbReference>
<keyword evidence="4" id="KW-0862">Zinc</keyword>
<evidence type="ECO:0000313" key="8">
    <source>
        <dbReference type="EMBL" id="CAA9564309.1"/>
    </source>
</evidence>
<dbReference type="InterPro" id="IPR037518">
    <property type="entry name" value="MPN"/>
</dbReference>
<dbReference type="PANTHER" id="PTHR30471">
    <property type="entry name" value="DNA REPAIR PROTEIN RADC"/>
    <property type="match status" value="1"/>
</dbReference>
<sequence length="242" mass="25939">MADVRYHLTIKELHPEERPRERLKQYGASALSTGELIAIALNTGIKGESVTAIAQRLLTSHGGLSGLMRLDYAELARERGVGEAKAAKVKAALELGRRMAILTSDDRPAIKTPEDVVQLIGIEMAVLEQEQLRVVLLDTKHHVIAIRTVYQGSANQATVRVGELFRDAVRHNAVAIVLAHNHPSGDPTPSSADVSLTADVVSAGALLDIAVIDHVVIGSGRHVSLKRLGLGFSRAMTMTTSA</sequence>
<evidence type="ECO:0000256" key="4">
    <source>
        <dbReference type="ARBA" id="ARBA00022833"/>
    </source>
</evidence>
<keyword evidence="5" id="KW-0482">Metalloprotease</keyword>
<dbReference type="Pfam" id="PF04002">
    <property type="entry name" value="RadC"/>
    <property type="match status" value="1"/>
</dbReference>
<dbReference type="Gene3D" id="3.40.140.10">
    <property type="entry name" value="Cytidine Deaminase, domain 2"/>
    <property type="match status" value="1"/>
</dbReference>
<accession>A0A6J4UZR6</accession>
<dbReference type="PANTHER" id="PTHR30471:SF3">
    <property type="entry name" value="UPF0758 PROTEIN YEES-RELATED"/>
    <property type="match status" value="1"/>
</dbReference>